<sequence length="122" mass="13424">MSMNNIRNTFGAPAPVLPLCTVTTSLEHIRPVLTYITPFPLRSLHYAQAELHEIPASLASHVAKLCALEDMIDEHDTITVEGATFRDLIHASSLRTHHHSGRMYTGDAVAVNQKNTTHPASM</sequence>
<dbReference type="AlphaFoldDB" id="A0A1B7MQS3"/>
<evidence type="ECO:0000313" key="2">
    <source>
        <dbReference type="Proteomes" id="UP000092154"/>
    </source>
</evidence>
<keyword evidence="2" id="KW-1185">Reference proteome</keyword>
<dbReference type="InParanoid" id="A0A1B7MQS3"/>
<reference evidence="1 2" key="1">
    <citation type="submission" date="2016-06" db="EMBL/GenBank/DDBJ databases">
        <title>Comparative genomics of the ectomycorrhizal sister species Rhizopogon vinicolor and Rhizopogon vesiculosus (Basidiomycota: Boletales) reveals a divergence of the mating type B locus.</title>
        <authorList>
            <consortium name="DOE Joint Genome Institute"/>
            <person name="Mujic A.B."/>
            <person name="Kuo A."/>
            <person name="Tritt A."/>
            <person name="Lipzen A."/>
            <person name="Chen C."/>
            <person name="Johnson J."/>
            <person name="Sharma A."/>
            <person name="Barry K."/>
            <person name="Grigoriev I.V."/>
            <person name="Spatafora J.W."/>
        </authorList>
    </citation>
    <scope>NUCLEOTIDE SEQUENCE [LARGE SCALE GENOMIC DNA]</scope>
    <source>
        <strain evidence="1 2">AM-OR11-026</strain>
    </source>
</reference>
<name>A0A1B7MQS3_9AGAM</name>
<accession>A0A1B7MQS3</accession>
<dbReference type="OrthoDB" id="3068102at2759"/>
<dbReference type="STRING" id="1314800.A0A1B7MQS3"/>
<dbReference type="EMBL" id="KV448546">
    <property type="protein sequence ID" value="OAX34975.1"/>
    <property type="molecule type" value="Genomic_DNA"/>
</dbReference>
<protein>
    <submittedName>
        <fullName evidence="1">Uncharacterized protein</fullName>
    </submittedName>
</protein>
<dbReference type="Proteomes" id="UP000092154">
    <property type="component" value="Unassembled WGS sequence"/>
</dbReference>
<organism evidence="1 2">
    <name type="scientific">Rhizopogon vinicolor AM-OR11-026</name>
    <dbReference type="NCBI Taxonomy" id="1314800"/>
    <lineage>
        <taxon>Eukaryota</taxon>
        <taxon>Fungi</taxon>
        <taxon>Dikarya</taxon>
        <taxon>Basidiomycota</taxon>
        <taxon>Agaricomycotina</taxon>
        <taxon>Agaricomycetes</taxon>
        <taxon>Agaricomycetidae</taxon>
        <taxon>Boletales</taxon>
        <taxon>Suillineae</taxon>
        <taxon>Rhizopogonaceae</taxon>
        <taxon>Rhizopogon</taxon>
    </lineage>
</organism>
<evidence type="ECO:0000313" key="1">
    <source>
        <dbReference type="EMBL" id="OAX34975.1"/>
    </source>
</evidence>
<gene>
    <name evidence="1" type="ORF">K503DRAFT_404717</name>
</gene>
<proteinExistence type="predicted"/>